<proteinExistence type="predicted"/>
<organism evidence="1 2">
    <name type="scientific">Vitis vinifera</name>
    <name type="common">Grape</name>
    <dbReference type="NCBI Taxonomy" id="29760"/>
    <lineage>
        <taxon>Eukaryota</taxon>
        <taxon>Viridiplantae</taxon>
        <taxon>Streptophyta</taxon>
        <taxon>Embryophyta</taxon>
        <taxon>Tracheophyta</taxon>
        <taxon>Spermatophyta</taxon>
        <taxon>Magnoliopsida</taxon>
        <taxon>eudicotyledons</taxon>
        <taxon>Gunneridae</taxon>
        <taxon>Pentapetalae</taxon>
        <taxon>rosids</taxon>
        <taxon>Vitales</taxon>
        <taxon>Vitaceae</taxon>
        <taxon>Viteae</taxon>
        <taxon>Vitis</taxon>
    </lineage>
</organism>
<sequence>MKSERKEVVLKVMSGNFGKEQYGALPYLREGYIEQLKAQVEEGKDVGYDTGYEDCRVKHGIPSSPATGNSDSKGNLTHGTLIKQERISFLNVLILHSLASDSSPFGLEAPGAEICEFDIWIVVDLSDAVRFLRLLEDSVDFIVNGLVVLNHSYLLIDGY</sequence>
<name>A0ABY9BH34_VITVI</name>
<accession>A0ABY9BH34</accession>
<reference evidence="1 2" key="1">
    <citation type="journal article" date="2023" name="Hortic Res">
        <title>The complete reference genome for grapevine (Vitis vinifera L.) genetics and breeding.</title>
        <authorList>
            <person name="Shi X."/>
            <person name="Cao S."/>
            <person name="Wang X."/>
            <person name="Huang S."/>
            <person name="Wang Y."/>
            <person name="Liu Z."/>
            <person name="Liu W."/>
            <person name="Leng X."/>
            <person name="Peng Y."/>
            <person name="Wang N."/>
            <person name="Wang Y."/>
            <person name="Ma Z."/>
            <person name="Xu X."/>
            <person name="Zhang F."/>
            <person name="Xue H."/>
            <person name="Zhong H."/>
            <person name="Wang Y."/>
            <person name="Zhang K."/>
            <person name="Velt A."/>
            <person name="Avia K."/>
            <person name="Holtgrawe D."/>
            <person name="Grimplet J."/>
            <person name="Matus J.T."/>
            <person name="Ware D."/>
            <person name="Wu X."/>
            <person name="Wang H."/>
            <person name="Liu C."/>
            <person name="Fang Y."/>
            <person name="Rustenholz C."/>
            <person name="Cheng Z."/>
            <person name="Xiao H."/>
            <person name="Zhou Y."/>
        </authorList>
    </citation>
    <scope>NUCLEOTIDE SEQUENCE [LARGE SCALE GENOMIC DNA]</scope>
    <source>
        <strain evidence="2">cv. Pinot noir / PN40024</strain>
        <tissue evidence="1">Leaf</tissue>
    </source>
</reference>
<gene>
    <name evidence="1" type="ORF">VitviT2T_001821</name>
</gene>
<dbReference type="EMBL" id="CP126649">
    <property type="protein sequence ID" value="WJZ82024.1"/>
    <property type="molecule type" value="Genomic_DNA"/>
</dbReference>
<dbReference type="Proteomes" id="UP001227230">
    <property type="component" value="Chromosome 2"/>
</dbReference>
<evidence type="ECO:0000313" key="2">
    <source>
        <dbReference type="Proteomes" id="UP001227230"/>
    </source>
</evidence>
<evidence type="ECO:0000313" key="1">
    <source>
        <dbReference type="EMBL" id="WJZ82024.1"/>
    </source>
</evidence>
<keyword evidence="2" id="KW-1185">Reference proteome</keyword>
<protein>
    <submittedName>
        <fullName evidence="1">Uncharacterized protein</fullName>
    </submittedName>
</protein>